<evidence type="ECO:0000313" key="13">
    <source>
        <dbReference type="EMBL" id="KAG5162278.1"/>
    </source>
</evidence>
<dbReference type="PROSITE" id="PS51999">
    <property type="entry name" value="ZF_GRF"/>
    <property type="match status" value="1"/>
</dbReference>
<evidence type="ECO:0000256" key="9">
    <source>
        <dbReference type="PIRSR" id="PIRSR604808-3"/>
    </source>
</evidence>
<evidence type="ECO:0000256" key="3">
    <source>
        <dbReference type="ARBA" id="ARBA00022801"/>
    </source>
</evidence>
<dbReference type="GO" id="GO:0008270">
    <property type="term" value="F:zinc ion binding"/>
    <property type="evidence" value="ECO:0007669"/>
    <property type="project" value="UniProtKB-KW"/>
</dbReference>
<dbReference type="GO" id="GO:0008081">
    <property type="term" value="F:phosphoric diester hydrolase activity"/>
    <property type="evidence" value="ECO:0007669"/>
    <property type="project" value="TreeGrafter"/>
</dbReference>
<evidence type="ECO:0000256" key="11">
    <source>
        <dbReference type="SAM" id="MobiDB-lite"/>
    </source>
</evidence>
<evidence type="ECO:0000256" key="7">
    <source>
        <dbReference type="PIRSR" id="PIRSR604808-1"/>
    </source>
</evidence>
<feature type="site" description="Important for catalytic activity" evidence="9">
    <location>
        <position position="255"/>
    </location>
</feature>
<feature type="site" description="Transition state stabilizer" evidence="9">
    <location>
        <position position="165"/>
    </location>
</feature>
<keyword evidence="4" id="KW-0862">Zinc</keyword>
<evidence type="ECO:0000256" key="5">
    <source>
        <dbReference type="ARBA" id="ARBA00022842"/>
    </source>
</evidence>
<name>A0A8H7XKK2_PSICU</name>
<feature type="compositionally biased region" description="Low complexity" evidence="11">
    <location>
        <begin position="770"/>
        <end position="786"/>
    </location>
</feature>
<feature type="domain" description="GRF-type" evidence="12">
    <location>
        <begin position="699"/>
        <end position="760"/>
    </location>
</feature>
<evidence type="ECO:0000256" key="1">
    <source>
        <dbReference type="ARBA" id="ARBA00022723"/>
    </source>
</evidence>
<feature type="compositionally biased region" description="Basic and acidic residues" evidence="11">
    <location>
        <begin position="436"/>
        <end position="448"/>
    </location>
</feature>
<feature type="compositionally biased region" description="Polar residues" evidence="11">
    <location>
        <begin position="571"/>
        <end position="582"/>
    </location>
</feature>
<keyword evidence="5 8" id="KW-0460">Magnesium</keyword>
<sequence length="786" mass="85996">MKITRQALQKATALPPSFDSFFSFPLRKTGYSGCAVYTRRTCAVPLKAEEGLTGLLQPKPPLTSEEKVSGAGMYPPDVTIPLSNEEGGDEERRKATIDYKTLDSEGRAVVLDMGLFVLINTYCPNDGTGTEERDIFKMQYHRMLQTRIDCLIREGREVMLVGDINACAAIEDHCEGQLMVEKGWAEGLEGEEGFWGKESRRWMRDLILQEGDESGNRKGKLVDIVRKFWPDRKGMYTCWNTKISARDSNYGTRIDFILITPGLVPWIKAADIQPEIKGSDHCPVFVDFHDEIITTSSRFSDGTPTTIKLQDVLGAPPLPETGAPADPPRIAAKYWEEYKQKLLSNFFGKKVPGVPTTTATQKSTKALFTPKASASPASASQDTDVEMSAMDCASPASRSRKSSLTTTVKPRPPPKATNNKSNLNTTSPAVSQCPNDVHDLTQKDKAETATDAPMIGTSQVSTNSETDSQSREQLLSPPPTLDHSASSSSDTAKSAVAPEEPQKMSKRRRDLAAIIAPVKKAKISKSSSSKSSSSFLSEMKPDSTKGGKSVKGKEKEKAKQLKGKEKVPIDSETNSQGVSLSSDAEDMNPPVDISATPDTDTKAAASMDVDEDADYRFALQLAQSEGNIAPDDPSSEQSQGEGSSVSERYKKGRMRSPIRLPSPPSTNGNGKAKSVRKDKEQNFKQAWNTLLAPIQAPLCVVHQEPTKEYTVNKPGPNKGKKFFTCSRSVGPGYDKGYSERPRDQVDPQYKCNFFKWSSEVRKEMSRNAQSNSPSKSNGNGSFDAQS</sequence>
<feature type="active site" evidence="7">
    <location>
        <position position="122"/>
    </location>
</feature>
<dbReference type="InterPro" id="IPR036691">
    <property type="entry name" value="Endo/exonu/phosph_ase_sf"/>
</dbReference>
<feature type="compositionally biased region" description="Low complexity" evidence="11">
    <location>
        <begin position="524"/>
        <end position="534"/>
    </location>
</feature>
<dbReference type="InterPro" id="IPR010666">
    <property type="entry name" value="Znf_GRF"/>
</dbReference>
<keyword evidence="6" id="KW-0539">Nucleus</keyword>
<keyword evidence="3" id="KW-0378">Hydrolase</keyword>
<feature type="compositionally biased region" description="Polar residues" evidence="11">
    <location>
        <begin position="416"/>
        <end position="434"/>
    </location>
</feature>
<evidence type="ECO:0000256" key="4">
    <source>
        <dbReference type="ARBA" id="ARBA00022833"/>
    </source>
</evidence>
<feature type="active site" description="Proton donor/acceptor" evidence="7">
    <location>
        <position position="163"/>
    </location>
</feature>
<comment type="caution">
    <text evidence="13">The sequence shown here is derived from an EMBL/GenBank/DDBJ whole genome shotgun (WGS) entry which is preliminary data.</text>
</comment>
<feature type="binding site" evidence="8">
    <location>
        <position position="163"/>
    </location>
    <ligand>
        <name>Mg(2+)</name>
        <dbReference type="ChEBI" id="CHEBI:18420"/>
        <label>1</label>
    </ligand>
</feature>
<feature type="binding site" evidence="8">
    <location>
        <position position="280"/>
    </location>
    <ligand>
        <name>Mg(2+)</name>
        <dbReference type="ChEBI" id="CHEBI:18420"/>
        <label>1</label>
    </ligand>
</feature>
<dbReference type="CDD" id="cd09088">
    <property type="entry name" value="Ape2-like_AP-endo"/>
    <property type="match status" value="1"/>
</dbReference>
<dbReference type="GO" id="GO:0006284">
    <property type="term" value="P:base-excision repair"/>
    <property type="evidence" value="ECO:0007669"/>
    <property type="project" value="TreeGrafter"/>
</dbReference>
<dbReference type="EMBL" id="JAFIQS010000020">
    <property type="protein sequence ID" value="KAG5162278.1"/>
    <property type="molecule type" value="Genomic_DNA"/>
</dbReference>
<dbReference type="GO" id="GO:0008311">
    <property type="term" value="F:double-stranded DNA 3'-5' DNA exonuclease activity"/>
    <property type="evidence" value="ECO:0007669"/>
    <property type="project" value="TreeGrafter"/>
</dbReference>
<evidence type="ECO:0000256" key="2">
    <source>
        <dbReference type="ARBA" id="ARBA00022771"/>
    </source>
</evidence>
<evidence type="ECO:0000256" key="6">
    <source>
        <dbReference type="ARBA" id="ARBA00023242"/>
    </source>
</evidence>
<comment type="cofactor">
    <cofactor evidence="8">
        <name>Mg(2+)</name>
        <dbReference type="ChEBI" id="CHEBI:18420"/>
    </cofactor>
    <cofactor evidence="8">
        <name>Mn(2+)</name>
        <dbReference type="ChEBI" id="CHEBI:29035"/>
    </cofactor>
    <text evidence="8">Probably binds two magnesium or manganese ions per subunit.</text>
</comment>
<evidence type="ECO:0000259" key="12">
    <source>
        <dbReference type="PROSITE" id="PS51999"/>
    </source>
</evidence>
<dbReference type="InterPro" id="IPR004808">
    <property type="entry name" value="AP_endonuc_1"/>
</dbReference>
<accession>A0A8H7XKK2</accession>
<dbReference type="GO" id="GO:0003906">
    <property type="term" value="F:DNA-(apurinic or apyrimidinic site) endonuclease activity"/>
    <property type="evidence" value="ECO:0007669"/>
    <property type="project" value="TreeGrafter"/>
</dbReference>
<feature type="active site" description="Proton acceptor" evidence="7">
    <location>
        <position position="281"/>
    </location>
</feature>
<keyword evidence="8" id="KW-0464">Manganese</keyword>
<reference evidence="13" key="1">
    <citation type="submission" date="2021-02" db="EMBL/GenBank/DDBJ databases">
        <title>Psilocybe cubensis genome.</title>
        <authorList>
            <person name="Mckernan K.J."/>
            <person name="Crawford S."/>
            <person name="Trippe A."/>
            <person name="Kane L.T."/>
            <person name="Mclaughlin S."/>
        </authorList>
    </citation>
    <scope>NUCLEOTIDE SEQUENCE [LARGE SCALE GENOMIC DNA]</scope>
    <source>
        <strain evidence="13">MGC-MH-2018</strain>
    </source>
</reference>
<feature type="site" description="Interaction with DNA substrate" evidence="9">
    <location>
        <position position="281"/>
    </location>
</feature>
<feature type="region of interest" description="Disordered" evidence="11">
    <location>
        <begin position="55"/>
        <end position="91"/>
    </location>
</feature>
<dbReference type="GO" id="GO:0005634">
    <property type="term" value="C:nucleus"/>
    <property type="evidence" value="ECO:0007669"/>
    <property type="project" value="TreeGrafter"/>
</dbReference>
<organism evidence="13">
    <name type="scientific">Psilocybe cubensis</name>
    <name type="common">Psychedelic mushroom</name>
    <name type="synonym">Stropharia cubensis</name>
    <dbReference type="NCBI Taxonomy" id="181762"/>
    <lineage>
        <taxon>Eukaryota</taxon>
        <taxon>Fungi</taxon>
        <taxon>Dikarya</taxon>
        <taxon>Basidiomycota</taxon>
        <taxon>Agaricomycotina</taxon>
        <taxon>Agaricomycetes</taxon>
        <taxon>Agaricomycetidae</taxon>
        <taxon>Agaricales</taxon>
        <taxon>Agaricineae</taxon>
        <taxon>Strophariaceae</taxon>
        <taxon>Psilocybe</taxon>
    </lineage>
</organism>
<protein>
    <recommendedName>
        <fullName evidence="12">GRF-type domain-containing protein</fullName>
    </recommendedName>
</protein>
<feature type="compositionally biased region" description="Polar residues" evidence="11">
    <location>
        <begin position="456"/>
        <end position="473"/>
    </location>
</feature>
<feature type="binding site" evidence="8">
    <location>
        <position position="281"/>
    </location>
    <ligand>
        <name>Mg(2+)</name>
        <dbReference type="ChEBI" id="CHEBI:18420"/>
        <label>1</label>
    </ligand>
</feature>
<feature type="region of interest" description="Disordered" evidence="11">
    <location>
        <begin position="762"/>
        <end position="786"/>
    </location>
</feature>
<dbReference type="Gene3D" id="3.60.10.10">
    <property type="entry name" value="Endonuclease/exonuclease/phosphatase"/>
    <property type="match status" value="1"/>
</dbReference>
<evidence type="ECO:0000256" key="10">
    <source>
        <dbReference type="PROSITE-ProRule" id="PRU01343"/>
    </source>
</evidence>
<dbReference type="PANTHER" id="PTHR22748">
    <property type="entry name" value="AP ENDONUCLEASE"/>
    <property type="match status" value="1"/>
</dbReference>
<feature type="compositionally biased region" description="Low complexity" evidence="11">
    <location>
        <begin position="635"/>
        <end position="646"/>
    </location>
</feature>
<dbReference type="PROSITE" id="PS51435">
    <property type="entry name" value="AP_NUCLEASE_F1_4"/>
    <property type="match status" value="1"/>
</dbReference>
<feature type="compositionally biased region" description="Basic and acidic residues" evidence="11">
    <location>
        <begin position="539"/>
        <end position="569"/>
    </location>
</feature>
<keyword evidence="1 8" id="KW-0479">Metal-binding</keyword>
<proteinExistence type="predicted"/>
<dbReference type="SUPFAM" id="SSF56219">
    <property type="entry name" value="DNase I-like"/>
    <property type="match status" value="1"/>
</dbReference>
<feature type="compositionally biased region" description="Low complexity" evidence="11">
    <location>
        <begin position="484"/>
        <end position="497"/>
    </location>
</feature>
<feature type="binding site" evidence="8">
    <location>
        <position position="165"/>
    </location>
    <ligand>
        <name>Mg(2+)</name>
        <dbReference type="ChEBI" id="CHEBI:18420"/>
        <label>1</label>
    </ligand>
</feature>
<dbReference type="OrthoDB" id="391817at2759"/>
<gene>
    <name evidence="13" type="ORF">JR316_012941</name>
</gene>
<evidence type="ECO:0000256" key="8">
    <source>
        <dbReference type="PIRSR" id="PIRSR604808-2"/>
    </source>
</evidence>
<dbReference type="PANTHER" id="PTHR22748:SF4">
    <property type="entry name" value="DNA-(APURINIC OR APYRIMIDINIC SITE) ENDONUCLEASE 2"/>
    <property type="match status" value="1"/>
</dbReference>
<feature type="region of interest" description="Disordered" evidence="11">
    <location>
        <begin position="367"/>
        <end position="681"/>
    </location>
</feature>
<dbReference type="AlphaFoldDB" id="A0A8H7XKK2"/>
<keyword evidence="2 10" id="KW-0863">Zinc-finger</keyword>